<keyword evidence="3 18" id="KW-0808">Transferase</keyword>
<dbReference type="Proteomes" id="UP000885385">
    <property type="component" value="Unassembled WGS sequence"/>
</dbReference>
<evidence type="ECO:0000313" key="21">
    <source>
        <dbReference type="EMBL" id="MLP87652.1"/>
    </source>
</evidence>
<evidence type="ECO:0000313" key="9">
    <source>
        <dbReference type="EMBL" id="EBY1704765.1"/>
    </source>
</evidence>
<comment type="similarity">
    <text evidence="1">Belongs to the methyltransferase superfamily.</text>
</comment>
<dbReference type="Proteomes" id="UP000885258">
    <property type="component" value="Unassembled WGS sequence"/>
</dbReference>
<accession>A0A0F7J3M6</accession>
<accession>A0A0M2IX89</accession>
<evidence type="ECO:0000313" key="7">
    <source>
        <dbReference type="EMBL" id="EBW3631116.1"/>
    </source>
</evidence>
<dbReference type="GO" id="GO:0008757">
    <property type="term" value="F:S-adenosylmethionine-dependent methyltransferase activity"/>
    <property type="evidence" value="ECO:0007669"/>
    <property type="project" value="InterPro"/>
</dbReference>
<dbReference type="SUPFAM" id="SSF53335">
    <property type="entry name" value="S-adenosyl-L-methionine-dependent methyltransferases"/>
    <property type="match status" value="1"/>
</dbReference>
<evidence type="ECO:0000313" key="6">
    <source>
        <dbReference type="EMBL" id="EBU9274869.1"/>
    </source>
</evidence>
<reference evidence="18" key="7">
    <citation type="submission" date="2019-10" db="EMBL/GenBank/DDBJ databases">
        <authorList>
            <consortium name="NCBI Pathogen Detection Project"/>
        </authorList>
    </citation>
    <scope>NUCLEOTIDE SEQUENCE</scope>
    <source>
        <strain evidence="18">Salmonella enterica</strain>
    </source>
</reference>
<evidence type="ECO:0000313" key="18">
    <source>
        <dbReference type="EMBL" id="HAB4552684.1"/>
    </source>
</evidence>
<dbReference type="KEGG" id="seni:CY43_01300"/>
<dbReference type="Proteomes" id="UP000839908">
    <property type="component" value="Unassembled WGS sequence"/>
</dbReference>
<dbReference type="GO" id="GO:0032259">
    <property type="term" value="P:methylation"/>
    <property type="evidence" value="ECO:0007669"/>
    <property type="project" value="UniProtKB-KW"/>
</dbReference>
<dbReference type="EMBL" id="AAHIPE010000036">
    <property type="protein sequence ID" value="EBW5465133.1"/>
    <property type="molecule type" value="Genomic_DNA"/>
</dbReference>
<dbReference type="PANTHER" id="PTHR44942">
    <property type="entry name" value="METHYLTRANSF_11 DOMAIN-CONTAINING PROTEIN"/>
    <property type="match status" value="1"/>
</dbReference>
<protein>
    <submittedName>
        <fullName evidence="6 16">SAM-dependent methyltransferase</fullName>
    </submittedName>
    <submittedName>
        <fullName evidence="18">Methyltransferase domain-containing protein</fullName>
    </submittedName>
    <submittedName>
        <fullName evidence="5">Putative methyltransferase</fullName>
    </submittedName>
</protein>
<dbReference type="Proteomes" id="UP000839907">
    <property type="component" value="Unassembled WGS sequence"/>
</dbReference>
<evidence type="ECO:0000313" key="20">
    <source>
        <dbReference type="EMBL" id="MIT48508.1"/>
    </source>
</evidence>
<dbReference type="Pfam" id="PF08241">
    <property type="entry name" value="Methyltransf_11"/>
    <property type="match status" value="1"/>
</dbReference>
<dbReference type="Proteomes" id="UP000839595">
    <property type="component" value="Unassembled WGS sequence"/>
</dbReference>
<dbReference type="Proteomes" id="UP000034636">
    <property type="component" value="Chromosome"/>
</dbReference>
<dbReference type="EMBL" id="CP011428">
    <property type="protein sequence ID" value="AKH05872.1"/>
    <property type="molecule type" value="Genomic_DNA"/>
</dbReference>
<evidence type="ECO:0000313" key="14">
    <source>
        <dbReference type="EMBL" id="ECW0640004.1"/>
    </source>
</evidence>
<evidence type="ECO:0000313" key="5">
    <source>
        <dbReference type="EMBL" id="AKH05872.1"/>
    </source>
</evidence>
<evidence type="ECO:0000256" key="2">
    <source>
        <dbReference type="ARBA" id="ARBA00022603"/>
    </source>
</evidence>
<reference evidence="19 23" key="1">
    <citation type="submission" date="2014-09" db="EMBL/GenBank/DDBJ databases">
        <title>Salmonella Genotype and Phenotype Association.</title>
        <authorList>
            <person name="Chen Y."/>
            <person name="Folster J."/>
            <person name="Ayers S."/>
            <person name="Kabera C."/>
            <person name="Li C."/>
            <person name="Mukherjee S."/>
            <person name="Lam C."/>
            <person name="Zhao S."/>
            <person name="McDermott P."/>
        </authorList>
    </citation>
    <scope>NUCLEOTIDE SEQUENCE [LARGE SCALE GENOMIC DNA]</scope>
    <source>
        <strain evidence="19 23">CVM N32045</strain>
    </source>
</reference>
<keyword evidence="2 18" id="KW-0489">Methyltransferase</keyword>
<dbReference type="Proteomes" id="UP000839581">
    <property type="component" value="Unassembled WGS sequence"/>
</dbReference>
<dbReference type="PANTHER" id="PTHR44942:SF4">
    <property type="entry name" value="METHYLTRANSFERASE TYPE 11 DOMAIN-CONTAINING PROTEIN"/>
    <property type="match status" value="1"/>
</dbReference>
<dbReference type="Proteomes" id="UP000839905">
    <property type="component" value="Unassembled WGS sequence"/>
</dbReference>
<dbReference type="EMBL" id="JYVU01000046">
    <property type="protein sequence ID" value="KTZ09456.1"/>
    <property type="molecule type" value="Genomic_DNA"/>
</dbReference>
<organism evidence="18">
    <name type="scientific">Salmonella typhimurium</name>
    <dbReference type="NCBI Taxonomy" id="90371"/>
    <lineage>
        <taxon>Bacteria</taxon>
        <taxon>Pseudomonadati</taxon>
        <taxon>Pseudomonadota</taxon>
        <taxon>Gammaproteobacteria</taxon>
        <taxon>Enterobacterales</taxon>
        <taxon>Enterobacteriaceae</taxon>
        <taxon>Salmonella</taxon>
    </lineage>
</organism>
<dbReference type="EMBL" id="AALDNI010000052">
    <property type="protein sequence ID" value="ECY5343431.1"/>
    <property type="molecule type" value="Genomic_DNA"/>
</dbReference>
<accession>A0A0D6HFU9</accession>
<evidence type="ECO:0000313" key="15">
    <source>
        <dbReference type="EMBL" id="ECY5343431.1"/>
    </source>
</evidence>
<reference evidence="18" key="3">
    <citation type="journal article" date="2018" name="Genome Biol.">
        <title>SKESA: strategic k-mer extension for scrupulous assemblies.</title>
        <authorList>
            <person name="Souvorov A."/>
            <person name="Agarwala R."/>
            <person name="Lipman D.J."/>
        </authorList>
    </citation>
    <scope>NUCLEOTIDE SEQUENCE</scope>
    <source>
        <strain evidence="18">Salmonella enterica</strain>
    </source>
</reference>
<evidence type="ECO:0000259" key="4">
    <source>
        <dbReference type="Pfam" id="PF08241"/>
    </source>
</evidence>
<evidence type="ECO:0000313" key="11">
    <source>
        <dbReference type="EMBL" id="ECF1544589.1"/>
    </source>
</evidence>
<evidence type="ECO:0000313" key="16">
    <source>
        <dbReference type="EMBL" id="EDI6668071.1"/>
    </source>
</evidence>
<name>A0A0D6HFU9_SALTM</name>
<dbReference type="EMBL" id="AAHNIA010000067">
    <property type="protein sequence ID" value="EBY1704765.1"/>
    <property type="molecule type" value="Genomic_DNA"/>
</dbReference>
<dbReference type="EMBL" id="RVDJ01000025">
    <property type="protein sequence ID" value="MLP87652.1"/>
    <property type="molecule type" value="Genomic_DNA"/>
</dbReference>
<evidence type="ECO:0000256" key="1">
    <source>
        <dbReference type="ARBA" id="ARBA00008361"/>
    </source>
</evidence>
<dbReference type="EMBL" id="DAAGUA010000053">
    <property type="protein sequence ID" value="HAB4552684.1"/>
    <property type="molecule type" value="Genomic_DNA"/>
</dbReference>
<reference evidence="10 24" key="5">
    <citation type="submission" date="2018-07" db="EMBL/GenBank/DDBJ databases">
        <authorList>
            <consortium name="GenomeTrakr network: Whole genome sequencing for foodborne pathogen traceback"/>
        </authorList>
    </citation>
    <scope>NUCLEOTIDE SEQUENCE [LARGE SCALE GENOMIC DNA]</scope>
    <source>
        <strain evidence="14">AUSMDU00020735</strain>
        <strain evidence="10 24">VA_WGS-00080</strain>
    </source>
</reference>
<dbReference type="OMA" id="FDFDWWC"/>
<dbReference type="EMBL" id="AAMLUT010000057">
    <property type="protein sequence ID" value="EDI6668071.1"/>
    <property type="molecule type" value="Genomic_DNA"/>
</dbReference>
<dbReference type="Proteomes" id="UP000839911">
    <property type="component" value="Unassembled WGS sequence"/>
</dbReference>
<dbReference type="InterPro" id="IPR013216">
    <property type="entry name" value="Methyltransf_11"/>
</dbReference>
<evidence type="ECO:0000256" key="3">
    <source>
        <dbReference type="ARBA" id="ARBA00022679"/>
    </source>
</evidence>
<reference evidence="12" key="6">
    <citation type="submission" date="2018-08" db="EMBL/GenBank/DDBJ databases">
        <authorList>
            <consortium name="PulseNet: The National Subtyping Network for Foodborne Disease Surveillance"/>
            <person name="Tarr C.L."/>
            <person name="Trees E."/>
            <person name="Katz L.S."/>
            <person name="Carleton-Romer H.A."/>
            <person name="Stroika S."/>
            <person name="Kucerova Z."/>
            <person name="Roache K.F."/>
            <person name="Sabol A.L."/>
            <person name="Besser J."/>
            <person name="Gerner-Smidt P."/>
        </authorList>
    </citation>
    <scope>NUCLEOTIDE SEQUENCE [LARGE SCALE GENOMIC DNA]</scope>
    <source>
        <strain evidence="12">PNUSAS008736</strain>
        <strain evidence="16">PNUSAS016739</strain>
    </source>
</reference>
<dbReference type="Gene3D" id="3.40.50.150">
    <property type="entry name" value="Vaccinia Virus protein VP39"/>
    <property type="match status" value="1"/>
</dbReference>
<proteinExistence type="inferred from homology"/>
<evidence type="ECO:0000313" key="8">
    <source>
        <dbReference type="EMBL" id="EBW5465133.1"/>
    </source>
</evidence>
<reference evidence="6" key="4">
    <citation type="submission" date="2018-06" db="EMBL/GenBank/DDBJ databases">
        <authorList>
            <person name="Ashton P.M."/>
            <person name="Dallman T."/>
            <person name="Nair S."/>
            <person name="De Pinna E."/>
            <person name="Peters T."/>
            <person name="Grant K."/>
        </authorList>
    </citation>
    <scope>NUCLEOTIDE SEQUENCE [LARGE SCALE GENOMIC DNA]</scope>
    <source>
        <strain evidence="7">231108</strain>
        <strain evidence="11">265852</strain>
        <strain evidence="20">29290</strain>
        <strain evidence="9">356083</strain>
        <strain evidence="8">422529</strain>
        <strain evidence="21">425567</strain>
        <strain evidence="15">43916</strain>
        <strain evidence="6">488670</strain>
        <strain evidence="13">86846</strain>
    </source>
</reference>
<dbReference type="Proteomes" id="UP000338496">
    <property type="component" value="Unassembled WGS sequence"/>
</dbReference>
<dbReference type="EMBL" id="AAKVET010000004">
    <property type="protein sequence ID" value="ECW0640004.1"/>
    <property type="molecule type" value="Genomic_DNA"/>
</dbReference>
<dbReference type="eggNOG" id="COG2226">
    <property type="taxonomic scope" value="Bacteria"/>
</dbReference>
<evidence type="ECO:0000313" key="10">
    <source>
        <dbReference type="EMBL" id="ECE0296940.1"/>
    </source>
</evidence>
<dbReference type="InterPro" id="IPR029063">
    <property type="entry name" value="SAM-dependent_MTases_sf"/>
</dbReference>
<dbReference type="SMR" id="A0A0D6HFU9"/>
<dbReference type="EMBL" id="AAKRET010000029">
    <property type="protein sequence ID" value="ECU8356101.1"/>
    <property type="molecule type" value="Genomic_DNA"/>
</dbReference>
<dbReference type="AlphaFoldDB" id="A0A0D6HFU9"/>
<dbReference type="EMBL" id="AAKUOT010000062">
    <property type="protein sequence ID" value="ECV8763432.1"/>
    <property type="molecule type" value="Genomic_DNA"/>
</dbReference>
<reference evidence="5 22" key="2">
    <citation type="journal article" date="2015" name="Genome Announc.">
        <title>Complete Genome Sequencing of a Multidrug-Resistant and Human-Invasive Salmonella enterica Serovar Typhimurium Strain of the Emerging Sequence Type 213 Genotype.</title>
        <authorList>
            <person name="Calva E."/>
            <person name="Silva C."/>
            <person name="Zaidi M.B."/>
            <person name="Sanchez-Flores A."/>
            <person name="Estrada K."/>
            <person name="Silva G.G."/>
            <person name="Soto-Jimenez L.M."/>
            <person name="Wiesner M."/>
            <person name="Fernandez-Mora M."/>
            <person name="Edwards R.A."/>
            <person name="Vinuesa P."/>
        </authorList>
    </citation>
    <scope>NUCLEOTIDE SEQUENCE [LARGE SCALE GENOMIC DNA]</scope>
    <source>
        <strain evidence="5 22">YU39</strain>
    </source>
</reference>
<evidence type="ECO:0000313" key="17">
    <source>
        <dbReference type="EMBL" id="HAB0971509.1"/>
    </source>
</evidence>
<sequence>MTTHSHHDNVEKQFGSQANAYLHSAVHAAGRDLARLAQRLSDFSHASVLDMGCGAGHASFVAAQHANSVVAYDLSASMLEVVAGAAEERHLSNITLRQGYAEKLPFEDASFEVVISRYSAHHWHDVGQALREVNRVLKPGGVLIIMDVMSPGHPVRDIWLQTVEALRDTSHVRNYSSGEWLAMVNNAMLVTNTVITDRLSLEFRSWVTRMRTPAPLVEAIRLYQASAPVEVKRYFELQDDGSFSSDTIMLEAHKAV</sequence>
<dbReference type="EMBL" id="AAIKGB010000014">
    <property type="protein sequence ID" value="ECF1544589.1"/>
    <property type="molecule type" value="Genomic_DNA"/>
</dbReference>
<dbReference type="Proteomes" id="UP000839909">
    <property type="component" value="Unassembled WGS sequence"/>
</dbReference>
<dbReference type="InterPro" id="IPR051052">
    <property type="entry name" value="Diverse_substrate_MTase"/>
</dbReference>
<dbReference type="CDD" id="cd02440">
    <property type="entry name" value="AdoMet_MTases"/>
    <property type="match status" value="1"/>
</dbReference>
<dbReference type="RefSeq" id="WP_000207224.1">
    <property type="nucleotide sequence ID" value="NZ_AP023291.1"/>
</dbReference>
<dbReference type="EMBL" id="AAIGQE010000012">
    <property type="protein sequence ID" value="ECE0296940.1"/>
    <property type="molecule type" value="Genomic_DNA"/>
</dbReference>
<dbReference type="EMBL" id="AAHIDF010000048">
    <property type="protein sequence ID" value="EBW3631116.1"/>
    <property type="molecule type" value="Genomic_DNA"/>
</dbReference>
<evidence type="ECO:0000313" key="22">
    <source>
        <dbReference type="Proteomes" id="UP000034636"/>
    </source>
</evidence>
<evidence type="ECO:0000313" key="13">
    <source>
        <dbReference type="EMBL" id="ECV8763432.1"/>
    </source>
</evidence>
<dbReference type="EMBL" id="AAHDPU010000034">
    <property type="protein sequence ID" value="EBU9274869.1"/>
    <property type="molecule type" value="Genomic_DNA"/>
</dbReference>
<dbReference type="EMBL" id="RSUA01000008">
    <property type="protein sequence ID" value="MIT48508.1"/>
    <property type="molecule type" value="Genomic_DNA"/>
</dbReference>
<evidence type="ECO:0000313" key="19">
    <source>
        <dbReference type="EMBL" id="KTZ09456.1"/>
    </source>
</evidence>
<dbReference type="EMBL" id="DAAFPQ010000008">
    <property type="protein sequence ID" value="HAB0971509.1"/>
    <property type="molecule type" value="Genomic_DNA"/>
</dbReference>
<dbReference type="Proteomes" id="UP000054461">
    <property type="component" value="Unassembled WGS sequence"/>
</dbReference>
<dbReference type="PATRIC" id="fig|59201.158.peg.268"/>
<dbReference type="Proteomes" id="UP000839915">
    <property type="component" value="Unassembled WGS sequence"/>
</dbReference>
<evidence type="ECO:0000313" key="23">
    <source>
        <dbReference type="Proteomes" id="UP000054461"/>
    </source>
</evidence>
<gene>
    <name evidence="5" type="primary">yafE</name>
    <name evidence="13" type="ORF">AAB27_21370</name>
    <name evidence="20" type="ORF">AU613_06365</name>
    <name evidence="15" type="ORF">AVC05_19650</name>
    <name evidence="12" type="ORF">B1P38_21470</name>
    <name evidence="10" type="ORF">CE70_17555</name>
    <name evidence="16" type="ORF">CFF59_22825</name>
    <name evidence="19" type="ORF">DD95_17600</name>
    <name evidence="6" type="ORF">DMO92_22940</name>
    <name evidence="7" type="ORF">DPF41_23985</name>
    <name evidence="8" type="ORF">DPS76_22285</name>
    <name evidence="21" type="ORF">DRM14_20475</name>
    <name evidence="9" type="ORF">DU071_23040</name>
    <name evidence="11" type="ORF">E0935_15255</name>
    <name evidence="14" type="ORF">F3R12_09075</name>
    <name evidence="17" type="ORF">GB466_13195</name>
    <name evidence="18" type="ORF">GBZ51_23780</name>
    <name evidence="5" type="ORF">SE14_00268</name>
</gene>
<feature type="domain" description="Methyltransferase type 11" evidence="4">
    <location>
        <begin position="49"/>
        <end position="145"/>
    </location>
</feature>
<dbReference type="Proteomes" id="UP000839616">
    <property type="component" value="Unassembled WGS sequence"/>
</dbReference>
<evidence type="ECO:0000313" key="24">
    <source>
        <dbReference type="Proteomes" id="UP000338496"/>
    </source>
</evidence>
<dbReference type="Proteomes" id="UP000839617">
    <property type="component" value="Unassembled WGS sequence"/>
</dbReference>
<evidence type="ECO:0000313" key="12">
    <source>
        <dbReference type="EMBL" id="ECU8356101.1"/>
    </source>
</evidence>